<organism evidence="2 3">
    <name type="scientific">Streptomyces justiciae</name>
    <dbReference type="NCBI Taxonomy" id="2780140"/>
    <lineage>
        <taxon>Bacteria</taxon>
        <taxon>Bacillati</taxon>
        <taxon>Actinomycetota</taxon>
        <taxon>Actinomycetes</taxon>
        <taxon>Kitasatosporales</taxon>
        <taxon>Streptomycetaceae</taxon>
        <taxon>Streptomyces</taxon>
    </lineage>
</organism>
<feature type="compositionally biased region" description="Basic and acidic residues" evidence="1">
    <location>
        <begin position="138"/>
        <end position="153"/>
    </location>
</feature>
<accession>A0ABU3LKZ7</accession>
<gene>
    <name evidence="2" type="ORF">RQC66_03645</name>
</gene>
<proteinExistence type="predicted"/>
<comment type="caution">
    <text evidence="2">The sequence shown here is derived from an EMBL/GenBank/DDBJ whole genome shotgun (WGS) entry which is preliminary data.</text>
</comment>
<evidence type="ECO:0000256" key="1">
    <source>
        <dbReference type="SAM" id="MobiDB-lite"/>
    </source>
</evidence>
<name>A0ABU3LKZ7_9ACTN</name>
<evidence type="ECO:0000313" key="3">
    <source>
        <dbReference type="Proteomes" id="UP001257948"/>
    </source>
</evidence>
<sequence length="153" mass="16676">MLLTWIAEVADEPLVLEPADRKLECDTNTWWLSAGDEDRRSLAVSDVVAAFERAASAIRVRVRELGFSGAVTFYVWHDAQAGQLRCSTGSVTADALPFRGDHLPSDDLAPIVEEFLADEPEPGPLRVWVSSVGTAERPAGESRPGVEPEVFRG</sequence>
<dbReference type="RefSeq" id="WP_314197893.1">
    <property type="nucleotide sequence ID" value="NZ_JAVTLL010000002.1"/>
</dbReference>
<keyword evidence="3" id="KW-1185">Reference proteome</keyword>
<reference evidence="3" key="1">
    <citation type="submission" date="2023-07" db="EMBL/GenBank/DDBJ databases">
        <title>Draft genome sequence of the endophytic actinobacterium Streptomyces justiciae WPN32, a potential antibiotic producer.</title>
        <authorList>
            <person name="Yasawong M."/>
            <person name="Pana W."/>
            <person name="Ganta P."/>
            <person name="Santapan N."/>
            <person name="Songngamsuk T."/>
            <person name="Phatcharaharikarn M."/>
            <person name="Kerdtoob S."/>
            <person name="Nantapong N."/>
        </authorList>
    </citation>
    <scope>NUCLEOTIDE SEQUENCE [LARGE SCALE GENOMIC DNA]</scope>
    <source>
        <strain evidence="3">WPN32</strain>
    </source>
</reference>
<protein>
    <submittedName>
        <fullName evidence="2">Uncharacterized protein</fullName>
    </submittedName>
</protein>
<dbReference type="Proteomes" id="UP001257948">
    <property type="component" value="Unassembled WGS sequence"/>
</dbReference>
<feature type="region of interest" description="Disordered" evidence="1">
    <location>
        <begin position="134"/>
        <end position="153"/>
    </location>
</feature>
<dbReference type="EMBL" id="JAVTLL010000002">
    <property type="protein sequence ID" value="MDT7839818.1"/>
    <property type="molecule type" value="Genomic_DNA"/>
</dbReference>
<evidence type="ECO:0000313" key="2">
    <source>
        <dbReference type="EMBL" id="MDT7839818.1"/>
    </source>
</evidence>